<dbReference type="PANTHER" id="PTHR43793:SF1">
    <property type="entry name" value="FAD SYNTHASE"/>
    <property type="match status" value="1"/>
</dbReference>
<gene>
    <name evidence="5" type="ORF">apy_00380</name>
</gene>
<evidence type="ECO:0000259" key="4">
    <source>
        <dbReference type="Pfam" id="PF04010"/>
    </source>
</evidence>
<keyword evidence="1 5" id="KW-0808">Transferase</keyword>
<feature type="domain" description="Cytidyltransferase-like" evidence="3">
    <location>
        <begin position="104"/>
        <end position="196"/>
    </location>
</feature>
<dbReference type="InterPro" id="IPR050385">
    <property type="entry name" value="Archaeal_FAD_synthase"/>
</dbReference>
<dbReference type="NCBIfam" id="TIGR00125">
    <property type="entry name" value="cyt_tran_rel"/>
    <property type="match status" value="1"/>
</dbReference>
<evidence type="ECO:0000256" key="1">
    <source>
        <dbReference type="ARBA" id="ARBA00022679"/>
    </source>
</evidence>
<dbReference type="Proteomes" id="UP000291213">
    <property type="component" value="Unassembled WGS sequence"/>
</dbReference>
<accession>A0A401H7D0</accession>
<dbReference type="PANTHER" id="PTHR43793">
    <property type="entry name" value="FAD SYNTHASE"/>
    <property type="match status" value="1"/>
</dbReference>
<dbReference type="SUPFAM" id="SSF52374">
    <property type="entry name" value="Nucleotidylyl transferase"/>
    <property type="match status" value="1"/>
</dbReference>
<dbReference type="GO" id="GO:0016779">
    <property type="term" value="F:nucleotidyltransferase activity"/>
    <property type="evidence" value="ECO:0007669"/>
    <property type="project" value="UniProtKB-KW"/>
</dbReference>
<dbReference type="InterPro" id="IPR036809">
    <property type="entry name" value="AF1782-like_sf"/>
</dbReference>
<evidence type="ECO:0000313" key="6">
    <source>
        <dbReference type="Proteomes" id="UP000291213"/>
    </source>
</evidence>
<dbReference type="Pfam" id="PF04010">
    <property type="entry name" value="DUF357"/>
    <property type="match status" value="1"/>
</dbReference>
<evidence type="ECO:0000259" key="3">
    <source>
        <dbReference type="Pfam" id="PF01467"/>
    </source>
</evidence>
<reference evidence="5 6" key="1">
    <citation type="submission" date="2017-02" db="EMBL/GenBank/DDBJ databases">
        <title>isolation and characterization of a novel temperate virus Aeropyrum globular virus 1 infecting hyperthermophilic archaeon Aeropyrum.</title>
        <authorList>
            <person name="Yumiya M."/>
            <person name="Yoshida T."/>
            <person name="Sako Y."/>
        </authorList>
    </citation>
    <scope>NUCLEOTIDE SEQUENCE [LARGE SCALE GENOMIC DNA]</scope>
    <source>
        <strain evidence="5 6">YK1-12-2013</strain>
    </source>
</reference>
<name>A0A401H7D0_AERPX</name>
<dbReference type="Gene3D" id="3.40.50.620">
    <property type="entry name" value="HUPs"/>
    <property type="match status" value="1"/>
</dbReference>
<sequence>MASEADVIAERALKYIRNARTAVERLKSRLGQENDRRSISIDIESLIDAAERYVGDAEYYAAKGDYATALSAASYAEGLIDSLKYLGVLEPEWPDEGFEEKRVFVGGTFEILHPGHVELLRYASSLGRLYVVIARDSTVEKIKGRKPILGEKSRLKVVSAVRYVYNAFLGSEKDFLDSVEKVKPDIIVLGPDQGFDEEQLAAMVEARLGYRPEVVRFGYKLEFEQGIKGVRDIYREVCSRLCNSES</sequence>
<dbReference type="RefSeq" id="WP_131159400.1">
    <property type="nucleotide sequence ID" value="NZ_BDMD01000001.1"/>
</dbReference>
<dbReference type="InterPro" id="IPR023140">
    <property type="entry name" value="DUF357"/>
</dbReference>
<keyword evidence="2 5" id="KW-0548">Nucleotidyltransferase</keyword>
<dbReference type="EMBL" id="BDMD01000001">
    <property type="protein sequence ID" value="GBF08313.1"/>
    <property type="molecule type" value="Genomic_DNA"/>
</dbReference>
<dbReference type="AlphaFoldDB" id="A0A401H7D0"/>
<evidence type="ECO:0000313" key="5">
    <source>
        <dbReference type="EMBL" id="GBF08313.1"/>
    </source>
</evidence>
<dbReference type="Pfam" id="PF01467">
    <property type="entry name" value="CTP_transf_like"/>
    <property type="match status" value="1"/>
</dbReference>
<protein>
    <submittedName>
        <fullName evidence="5">Putative cytidylyltransferase</fullName>
    </submittedName>
</protein>
<feature type="domain" description="DUF357" evidence="4">
    <location>
        <begin position="14"/>
        <end position="89"/>
    </location>
</feature>
<dbReference type="InterPro" id="IPR014729">
    <property type="entry name" value="Rossmann-like_a/b/a_fold"/>
</dbReference>
<evidence type="ECO:0000256" key="2">
    <source>
        <dbReference type="ARBA" id="ARBA00022695"/>
    </source>
</evidence>
<dbReference type="InterPro" id="IPR004821">
    <property type="entry name" value="Cyt_trans-like"/>
</dbReference>
<organism evidence="5 6">
    <name type="scientific">Aeropyrum pernix</name>
    <dbReference type="NCBI Taxonomy" id="56636"/>
    <lineage>
        <taxon>Archaea</taxon>
        <taxon>Thermoproteota</taxon>
        <taxon>Thermoprotei</taxon>
        <taxon>Desulfurococcales</taxon>
        <taxon>Desulfurococcaceae</taxon>
        <taxon>Aeropyrum</taxon>
    </lineage>
</organism>
<dbReference type="SUPFAM" id="SSF158372">
    <property type="entry name" value="AF1782-like"/>
    <property type="match status" value="1"/>
</dbReference>
<dbReference type="OrthoDB" id="1912at2157"/>
<proteinExistence type="predicted"/>
<dbReference type="Gene3D" id="1.20.1270.90">
    <property type="entry name" value="AF1782-like"/>
    <property type="match status" value="1"/>
</dbReference>
<comment type="caution">
    <text evidence="5">The sequence shown here is derived from an EMBL/GenBank/DDBJ whole genome shotgun (WGS) entry which is preliminary data.</text>
</comment>